<dbReference type="Proteomes" id="UP000245768">
    <property type="component" value="Unassembled WGS sequence"/>
</dbReference>
<dbReference type="GO" id="GO:0008270">
    <property type="term" value="F:zinc ion binding"/>
    <property type="evidence" value="ECO:0007669"/>
    <property type="project" value="UniProtKB-KW"/>
</dbReference>
<keyword evidence="7" id="KW-1185">Reference proteome</keyword>
<dbReference type="InterPro" id="IPR032350">
    <property type="entry name" value="Nbr1_FW"/>
</dbReference>
<dbReference type="AlphaFoldDB" id="A0A316YXP1"/>
<dbReference type="SMART" id="SM00291">
    <property type="entry name" value="ZnF_ZZ"/>
    <property type="match status" value="2"/>
</dbReference>
<evidence type="ECO:0000259" key="5">
    <source>
        <dbReference type="SMART" id="SM00291"/>
    </source>
</evidence>
<keyword evidence="1" id="KW-0479">Metal-binding</keyword>
<dbReference type="PANTHER" id="PTHR20930">
    <property type="entry name" value="OVARIAN CARCINOMA ANTIGEN CA125-RELATED"/>
    <property type="match status" value="1"/>
</dbReference>
<proteinExistence type="predicted"/>
<dbReference type="InterPro" id="IPR000433">
    <property type="entry name" value="Znf_ZZ"/>
</dbReference>
<dbReference type="EMBL" id="KZ819634">
    <property type="protein sequence ID" value="PWN93961.1"/>
    <property type="molecule type" value="Genomic_DNA"/>
</dbReference>
<dbReference type="SUPFAM" id="SSF57850">
    <property type="entry name" value="RING/U-box"/>
    <property type="match status" value="2"/>
</dbReference>
<name>A0A316YXP1_9BASI</name>
<evidence type="ECO:0000256" key="4">
    <source>
        <dbReference type="SAM" id="MobiDB-lite"/>
    </source>
</evidence>
<dbReference type="GeneID" id="37046621"/>
<dbReference type="CDD" id="cd14947">
    <property type="entry name" value="NBR1_like"/>
    <property type="match status" value="1"/>
</dbReference>
<reference evidence="6 7" key="1">
    <citation type="journal article" date="2018" name="Mol. Biol. Evol.">
        <title>Broad Genomic Sampling Reveals a Smut Pathogenic Ancestry of the Fungal Clade Ustilaginomycotina.</title>
        <authorList>
            <person name="Kijpornyongpan T."/>
            <person name="Mondo S.J."/>
            <person name="Barry K."/>
            <person name="Sandor L."/>
            <person name="Lee J."/>
            <person name="Lipzen A."/>
            <person name="Pangilinan J."/>
            <person name="LaButti K."/>
            <person name="Hainaut M."/>
            <person name="Henrissat B."/>
            <person name="Grigoriev I.V."/>
            <person name="Spatafora J.W."/>
            <person name="Aime M.C."/>
        </authorList>
    </citation>
    <scope>NUCLEOTIDE SEQUENCE [LARGE SCALE GENOMIC DNA]</scope>
    <source>
        <strain evidence="6 7">MCA 4198</strain>
    </source>
</reference>
<dbReference type="InParanoid" id="A0A316YXP1"/>
<evidence type="ECO:0000256" key="1">
    <source>
        <dbReference type="ARBA" id="ARBA00022723"/>
    </source>
</evidence>
<dbReference type="Gene3D" id="2.60.40.10">
    <property type="entry name" value="Immunoglobulins"/>
    <property type="match status" value="1"/>
</dbReference>
<sequence>MEGPLMTPSQEGIGHPESSPTNRRRPLEKHGVSCRLCLDEIRGVRWTCINCPCWSVCSGCFDTAADLDVHPSHTFVKIHWAGDVFSTSPSAAQTMPAIHLDVSCKSCGGTVVGALYQCAVQECQDKGGYTICQDCEALPIDVHPASHPLIKYKLPVGLCRAAVCGPSEKQAGKLDSDTKQRFRFLNANGQIRTVVDLSASSGHDAASSDQQRVPSPLQVDYVCDGEKPWGSIVRPLEIFTKSWHVVNVGSRPWPKGLSLQRTSRAQFSPAGSDRILLHRMPLMSGGRYEVKIHELMAPKLPGTYVETWRIVDETGWPMAGPAGISGNEAAAFEIRLAVAEKETTAELADVHGGDRFYGLSDQHRRVVVQTEPGVDVAETPDADLLQLTKGEEEPHAAATDWNERVLKSRARRQQPGVKVLATRIEWSTTAQDQEPAFGYGQLFAFRWLVVNDGVEPWPPTTQLQCQSRNASFMECMDLSQGTARA</sequence>
<gene>
    <name evidence="6" type="ORF">FA10DRAFT_299290</name>
</gene>
<feature type="domain" description="ZZ-type" evidence="5">
    <location>
        <begin position="98"/>
        <end position="149"/>
    </location>
</feature>
<evidence type="ECO:0000313" key="6">
    <source>
        <dbReference type="EMBL" id="PWN93961.1"/>
    </source>
</evidence>
<evidence type="ECO:0000256" key="2">
    <source>
        <dbReference type="ARBA" id="ARBA00022771"/>
    </source>
</evidence>
<feature type="region of interest" description="Disordered" evidence="4">
    <location>
        <begin position="1"/>
        <end position="26"/>
    </location>
</feature>
<organism evidence="6 7">
    <name type="scientific">Acaromyces ingoldii</name>
    <dbReference type="NCBI Taxonomy" id="215250"/>
    <lineage>
        <taxon>Eukaryota</taxon>
        <taxon>Fungi</taxon>
        <taxon>Dikarya</taxon>
        <taxon>Basidiomycota</taxon>
        <taxon>Ustilaginomycotina</taxon>
        <taxon>Exobasidiomycetes</taxon>
        <taxon>Exobasidiales</taxon>
        <taxon>Cryptobasidiaceae</taxon>
        <taxon>Acaromyces</taxon>
    </lineage>
</organism>
<keyword evidence="2" id="KW-0863">Zinc-finger</keyword>
<dbReference type="RefSeq" id="XP_025381159.1">
    <property type="nucleotide sequence ID" value="XM_025524705.1"/>
</dbReference>
<dbReference type="Gene3D" id="3.30.60.90">
    <property type="match status" value="2"/>
</dbReference>
<accession>A0A316YXP1</accession>
<keyword evidence="3" id="KW-0862">Zinc</keyword>
<dbReference type="InterPro" id="IPR013783">
    <property type="entry name" value="Ig-like_fold"/>
</dbReference>
<dbReference type="STRING" id="215250.A0A316YXP1"/>
<protein>
    <recommendedName>
        <fullName evidence="5">ZZ-type domain-containing protein</fullName>
    </recommendedName>
</protein>
<evidence type="ECO:0000313" key="7">
    <source>
        <dbReference type="Proteomes" id="UP000245768"/>
    </source>
</evidence>
<dbReference type="Pfam" id="PF16158">
    <property type="entry name" value="N_BRCA1_IG"/>
    <property type="match status" value="1"/>
</dbReference>
<feature type="domain" description="ZZ-type" evidence="5">
    <location>
        <begin position="28"/>
        <end position="71"/>
    </location>
</feature>
<evidence type="ECO:0000256" key="3">
    <source>
        <dbReference type="ARBA" id="ARBA00022833"/>
    </source>
</evidence>
<dbReference type="PANTHER" id="PTHR20930:SF0">
    <property type="entry name" value="PROTEIN ILRUN"/>
    <property type="match status" value="1"/>
</dbReference>
<dbReference type="OrthoDB" id="661148at2759"/>
<dbReference type="InterPro" id="IPR043145">
    <property type="entry name" value="Znf_ZZ_sf"/>
</dbReference>